<feature type="region of interest" description="Disordered" evidence="1">
    <location>
        <begin position="1"/>
        <end position="58"/>
    </location>
</feature>
<proteinExistence type="predicted"/>
<accession>A0A5B0PCX9</accession>
<keyword evidence="3" id="KW-1185">Reference proteome</keyword>
<name>A0A5B0PCX9_PUCGR</name>
<comment type="caution">
    <text evidence="2">The sequence shown here is derived from an EMBL/GenBank/DDBJ whole genome shotgun (WGS) entry which is preliminary data.</text>
</comment>
<gene>
    <name evidence="2" type="ORF">PGT21_007833</name>
</gene>
<dbReference type="AlphaFoldDB" id="A0A5B0PCX9"/>
<sequence>MSQTWEFSRRESRPSDSLLRFGLPAESRPGGDPRKSEVDRGLDRPRGCSQGRSAGPLEREIAFQAVKVRPRTPDRGSVGVALN</sequence>
<evidence type="ECO:0000313" key="3">
    <source>
        <dbReference type="Proteomes" id="UP000324748"/>
    </source>
</evidence>
<reference evidence="2 3" key="1">
    <citation type="submission" date="2019-05" db="EMBL/GenBank/DDBJ databases">
        <title>Emergence of the Ug99 lineage of the wheat stem rust pathogen through somatic hybridization.</title>
        <authorList>
            <person name="Li F."/>
            <person name="Upadhyaya N.M."/>
            <person name="Sperschneider J."/>
            <person name="Matny O."/>
            <person name="Nguyen-Phuc H."/>
            <person name="Mago R."/>
            <person name="Raley C."/>
            <person name="Miller M.E."/>
            <person name="Silverstein K.A.T."/>
            <person name="Henningsen E."/>
            <person name="Hirsch C.D."/>
            <person name="Visser B."/>
            <person name="Pretorius Z.A."/>
            <person name="Steffenson B.J."/>
            <person name="Schwessinger B."/>
            <person name="Dodds P.N."/>
            <person name="Figueroa M."/>
        </authorList>
    </citation>
    <scope>NUCLEOTIDE SEQUENCE [LARGE SCALE GENOMIC DNA]</scope>
    <source>
        <strain evidence="2">21-0</strain>
    </source>
</reference>
<protein>
    <submittedName>
        <fullName evidence="2">Uncharacterized protein</fullName>
    </submittedName>
</protein>
<evidence type="ECO:0000313" key="2">
    <source>
        <dbReference type="EMBL" id="KAA1099447.1"/>
    </source>
</evidence>
<feature type="compositionally biased region" description="Basic and acidic residues" evidence="1">
    <location>
        <begin position="29"/>
        <end position="46"/>
    </location>
</feature>
<organism evidence="2 3">
    <name type="scientific">Puccinia graminis f. sp. tritici</name>
    <dbReference type="NCBI Taxonomy" id="56615"/>
    <lineage>
        <taxon>Eukaryota</taxon>
        <taxon>Fungi</taxon>
        <taxon>Dikarya</taxon>
        <taxon>Basidiomycota</taxon>
        <taxon>Pucciniomycotina</taxon>
        <taxon>Pucciniomycetes</taxon>
        <taxon>Pucciniales</taxon>
        <taxon>Pucciniaceae</taxon>
        <taxon>Puccinia</taxon>
    </lineage>
</organism>
<dbReference type="Proteomes" id="UP000324748">
    <property type="component" value="Unassembled WGS sequence"/>
</dbReference>
<feature type="region of interest" description="Disordered" evidence="1">
    <location>
        <begin position="64"/>
        <end position="83"/>
    </location>
</feature>
<dbReference type="EMBL" id="VSWC01000054">
    <property type="protein sequence ID" value="KAA1099447.1"/>
    <property type="molecule type" value="Genomic_DNA"/>
</dbReference>
<evidence type="ECO:0000256" key="1">
    <source>
        <dbReference type="SAM" id="MobiDB-lite"/>
    </source>
</evidence>